<protein>
    <recommendedName>
        <fullName evidence="5">NAD kinase</fullName>
        <ecNumber evidence="5">2.7.1.23</ecNumber>
    </recommendedName>
    <alternativeName>
        <fullName evidence="5">ATP-dependent NAD kinase</fullName>
    </alternativeName>
</protein>
<comment type="cofactor">
    <cofactor evidence="5">
        <name>a divalent metal cation</name>
        <dbReference type="ChEBI" id="CHEBI:60240"/>
    </cofactor>
</comment>
<feature type="binding site" evidence="5">
    <location>
        <begin position="65"/>
        <end position="66"/>
    </location>
    <ligand>
        <name>NAD(+)</name>
        <dbReference type="ChEBI" id="CHEBI:57540"/>
    </ligand>
</feature>
<dbReference type="InterPro" id="IPR016064">
    <property type="entry name" value="NAD/diacylglycerol_kinase_sf"/>
</dbReference>
<feature type="binding site" evidence="5">
    <location>
        <position position="205"/>
    </location>
    <ligand>
        <name>NAD(+)</name>
        <dbReference type="ChEBI" id="CHEBI:57540"/>
    </ligand>
</feature>
<reference evidence="6 7" key="1">
    <citation type="submission" date="2023-05" db="EMBL/GenBank/DDBJ databases">
        <title>A new hyperthermophilic archaea 'Ignisphaera cupida' sp. nov. and description of the family 'Ignisphaeraceae' fam. nov.</title>
        <authorList>
            <person name="Podosokorskaya O.A."/>
            <person name="Elcheninov A.G."/>
            <person name="Klukina A."/>
            <person name="Merkel A.Y."/>
        </authorList>
    </citation>
    <scope>NUCLEOTIDE SEQUENCE [LARGE SCALE GENOMIC DNA]</scope>
    <source>
        <strain evidence="6 7">4213-co</strain>
    </source>
</reference>
<accession>A0ABD4Z547</accession>
<comment type="caution">
    <text evidence="5">Lacks conserved residue(s) required for the propagation of feature annotation.</text>
</comment>
<name>A0ABD4Z547_9CREN</name>
<evidence type="ECO:0000256" key="4">
    <source>
        <dbReference type="ARBA" id="ARBA00023027"/>
    </source>
</evidence>
<dbReference type="EC" id="2.7.1.23" evidence="5"/>
<dbReference type="Pfam" id="PF01513">
    <property type="entry name" value="NAD_kinase"/>
    <property type="match status" value="1"/>
</dbReference>
<dbReference type="PANTHER" id="PTHR20275">
    <property type="entry name" value="NAD KINASE"/>
    <property type="match status" value="1"/>
</dbReference>
<comment type="caution">
    <text evidence="6">The sequence shown here is derived from an EMBL/GenBank/DDBJ whole genome shotgun (WGS) entry which is preliminary data.</text>
</comment>
<evidence type="ECO:0000256" key="3">
    <source>
        <dbReference type="ARBA" id="ARBA00022857"/>
    </source>
</evidence>
<proteinExistence type="inferred from homology"/>
<feature type="binding site" evidence="5">
    <location>
        <position position="151"/>
    </location>
    <ligand>
        <name>NAD(+)</name>
        <dbReference type="ChEBI" id="CHEBI:57540"/>
    </ligand>
</feature>
<keyword evidence="5" id="KW-0963">Cytoplasm</keyword>
<comment type="catalytic activity">
    <reaction evidence="5">
        <text>NAD(+) + ATP = ADP + NADP(+) + H(+)</text>
        <dbReference type="Rhea" id="RHEA:18629"/>
        <dbReference type="ChEBI" id="CHEBI:15378"/>
        <dbReference type="ChEBI" id="CHEBI:30616"/>
        <dbReference type="ChEBI" id="CHEBI:57540"/>
        <dbReference type="ChEBI" id="CHEBI:58349"/>
        <dbReference type="ChEBI" id="CHEBI:456216"/>
        <dbReference type="EC" id="2.7.1.23"/>
    </reaction>
</comment>
<dbReference type="GO" id="GO:0005524">
    <property type="term" value="F:ATP binding"/>
    <property type="evidence" value="ECO:0007669"/>
    <property type="project" value="UniProtKB-KW"/>
</dbReference>
<dbReference type="Gene3D" id="3.40.50.10330">
    <property type="entry name" value="Probable inorganic polyphosphate/atp-NAD kinase, domain 1"/>
    <property type="match status" value="1"/>
</dbReference>
<keyword evidence="4 5" id="KW-0520">NAD</keyword>
<feature type="binding site" evidence="5">
    <location>
        <begin position="181"/>
        <end position="186"/>
    </location>
    <ligand>
        <name>NAD(+)</name>
        <dbReference type="ChEBI" id="CHEBI:57540"/>
    </ligand>
</feature>
<evidence type="ECO:0000256" key="2">
    <source>
        <dbReference type="ARBA" id="ARBA00022777"/>
    </source>
</evidence>
<dbReference type="EMBL" id="JASNVW010000002">
    <property type="protein sequence ID" value="MDK6028431.1"/>
    <property type="molecule type" value="Genomic_DNA"/>
</dbReference>
<keyword evidence="2 5" id="KW-0418">Kinase</keyword>
<evidence type="ECO:0000313" key="7">
    <source>
        <dbReference type="Proteomes" id="UP001529235"/>
    </source>
</evidence>
<dbReference type="SUPFAM" id="SSF111331">
    <property type="entry name" value="NAD kinase/diacylglycerol kinase-like"/>
    <property type="match status" value="1"/>
</dbReference>
<keyword evidence="5" id="KW-0547">Nucleotide-binding</keyword>
<dbReference type="Pfam" id="PF20143">
    <property type="entry name" value="NAD_kinase_C"/>
    <property type="match status" value="1"/>
</dbReference>
<evidence type="ECO:0000313" key="6">
    <source>
        <dbReference type="EMBL" id="MDK6028431.1"/>
    </source>
</evidence>
<feature type="binding site" evidence="5">
    <location>
        <position position="178"/>
    </location>
    <ligand>
        <name>NAD(+)</name>
        <dbReference type="ChEBI" id="CHEBI:57540"/>
    </ligand>
</feature>
<dbReference type="GO" id="GO:0046872">
    <property type="term" value="F:metal ion binding"/>
    <property type="evidence" value="ECO:0007669"/>
    <property type="project" value="UniProtKB-UniRule"/>
</dbReference>
<feature type="binding site" evidence="5">
    <location>
        <position position="70"/>
    </location>
    <ligand>
        <name>NAD(+)</name>
        <dbReference type="ChEBI" id="CHEBI:57540"/>
    </ligand>
</feature>
<comment type="subcellular location">
    <subcellularLocation>
        <location evidence="5">Cytoplasm</location>
    </subcellularLocation>
</comment>
<comment type="function">
    <text evidence="5">Involved in the regulation of the intracellular balance of NAD and NADP, and is a key enzyme in the biosynthesis of NADP. Catalyzes specifically the phosphorylation on 2'-hydroxyl of the adenosine moiety of NAD to yield NADP.</text>
</comment>
<feature type="binding site" evidence="5">
    <location>
        <position position="170"/>
    </location>
    <ligand>
        <name>NAD(+)</name>
        <dbReference type="ChEBI" id="CHEBI:57540"/>
    </ligand>
</feature>
<dbReference type="Proteomes" id="UP001529235">
    <property type="component" value="Unassembled WGS sequence"/>
</dbReference>
<dbReference type="Gene3D" id="2.60.200.30">
    <property type="entry name" value="Probable inorganic polyphosphate/atp-NAD kinase, domain 2"/>
    <property type="match status" value="1"/>
</dbReference>
<gene>
    <name evidence="5" type="primary">nadK</name>
    <name evidence="6" type="ORF">QPL79_03520</name>
</gene>
<organism evidence="6 7">
    <name type="scientific">Ignisphaera cupida</name>
    <dbReference type="NCBI Taxonomy" id="3050454"/>
    <lineage>
        <taxon>Archaea</taxon>
        <taxon>Thermoproteota</taxon>
        <taxon>Thermoprotei</taxon>
        <taxon>Desulfurococcales</taxon>
        <taxon>Desulfurococcaceae</taxon>
        <taxon>Ignisphaera</taxon>
    </lineage>
</organism>
<comment type="similarity">
    <text evidence="5">Belongs to the NAD kinase family.</text>
</comment>
<dbReference type="InterPro" id="IPR002504">
    <property type="entry name" value="NADK"/>
</dbReference>
<sequence length="274" mass="30592">MRIIVVVKRNCENCYSIAKNVLEYGERELSLDMCIDIETADQIHWKSVCRAGHDNVEAAIVIGGDGTLFRFLHKAGNLCDIPIFTVKAGRRSFLMEVRPEDVLKRIRDFVEGRYRVEEYMRIRPRILGKDAKLPLAINDVVVSSWGSHKYKVISLNVYVNDEKLYEVTGDGVIVATPVGSTAYALSAGGPIVDHHLQCFVIVPLAPIQFNAKPVVVSSEKKISVEVIRGEAAVVVDGEITDNMFSGDVVEISKEACPVKLVRFSRFSTYARLYI</sequence>
<dbReference type="GO" id="GO:0006741">
    <property type="term" value="P:NADP+ biosynthetic process"/>
    <property type="evidence" value="ECO:0007669"/>
    <property type="project" value="UniProtKB-UniRule"/>
</dbReference>
<feature type="binding site" evidence="5">
    <location>
        <begin position="138"/>
        <end position="139"/>
    </location>
    <ligand>
        <name>NAD(+)</name>
        <dbReference type="ChEBI" id="CHEBI:57540"/>
    </ligand>
</feature>
<dbReference type="RefSeq" id="WP_285273417.1">
    <property type="nucleotide sequence ID" value="NZ_JASNVW010000002.1"/>
</dbReference>
<keyword evidence="3 5" id="KW-0521">NADP</keyword>
<keyword evidence="5" id="KW-0067">ATP-binding</keyword>
<evidence type="ECO:0000256" key="5">
    <source>
        <dbReference type="HAMAP-Rule" id="MF_00361"/>
    </source>
</evidence>
<dbReference type="GO" id="GO:0005737">
    <property type="term" value="C:cytoplasm"/>
    <property type="evidence" value="ECO:0007669"/>
    <property type="project" value="UniProtKB-SubCell"/>
</dbReference>
<dbReference type="InterPro" id="IPR017437">
    <property type="entry name" value="ATP-NAD_kinase_PpnK-typ_C"/>
</dbReference>
<dbReference type="GO" id="GO:0003951">
    <property type="term" value="F:NAD+ kinase activity"/>
    <property type="evidence" value="ECO:0007669"/>
    <property type="project" value="UniProtKB-UniRule"/>
</dbReference>
<keyword evidence="1 5" id="KW-0808">Transferase</keyword>
<evidence type="ECO:0000256" key="1">
    <source>
        <dbReference type="ARBA" id="ARBA00022679"/>
    </source>
</evidence>
<dbReference type="HAMAP" id="MF_00361">
    <property type="entry name" value="NAD_kinase"/>
    <property type="match status" value="1"/>
</dbReference>
<dbReference type="InterPro" id="IPR017438">
    <property type="entry name" value="ATP-NAD_kinase_N"/>
</dbReference>
<dbReference type="AlphaFoldDB" id="A0ABD4Z547"/>
<feature type="active site" description="Proton acceptor" evidence="5">
    <location>
        <position position="65"/>
    </location>
</feature>
<keyword evidence="7" id="KW-1185">Reference proteome</keyword>
<dbReference type="PANTHER" id="PTHR20275:SF0">
    <property type="entry name" value="NAD KINASE"/>
    <property type="match status" value="1"/>
</dbReference>